<dbReference type="PANTHER" id="PTHR47495">
    <property type="entry name" value="ALDEHYDE DEHYDROGENASE"/>
    <property type="match status" value="1"/>
</dbReference>
<dbReference type="EMBL" id="CP017758">
    <property type="protein sequence ID" value="AQV97408.1"/>
    <property type="molecule type" value="Genomic_DNA"/>
</dbReference>
<sequence length="747" mass="79987">MDEIVSKPGRRSFLIGSAAVAGGVVFGPYVFARGAAGAPKAAAKPVSITPWVRISPDKITLITPHADVGQGAVAGQAIFLAEEMDLDLGQFETDFGPTDKAYYNTALVDELIPFLSIDHSPEAEAARAGARKMLKDGGMQLTGGSSTIPDSYTKLREAGAIARETLKAAAARRTGIAVDKLRTASAAVILPNGRKIRYVDLAAEAAKVPPVQDVGLRDPSQWRLIGKPTQRLDIASKSTGQLRFGIDQSVPGMVFATVRMNPNKGAPLQSFDAGKAERMPGVKKILPITNGFAVVATNTWYAMQAANAVECKWAAATDYPPEQAQHWAAVEAAFAPDNVDKVWRNEGDVKGALQGARVIEAEYRAPYVAHQPLEPLNAIAIVRDDGIELWTSHQMPAVVQGIAASITGHKPEQVVLHNQWAGGSFGHRLEFENIRAVVQIAGKMRGTPVKLVFSREEDFLQDFPRHIGMARNRGVVKDGKIVAVDFHVATSSAVGSQFSRMGMKAAGADGQIPLGTGNLQYDIPNFRMTGYQVKGTSPCSSWRSVGASTGGFFGDAFIDELLHAAGVDPLKGQIDLCQNALHRKVLEAVAEMSGWNGPRPANGRGRGVAFTESFGVPVAEVIEVSATEKGAIRLEKVWVAAAVGKVIDPVNFENLVQGGVVWALGHAMNCELTYANGMVQQRNFNQHEGMRMFQCPRIEVRGIEAGPIRGIGEPPVPPAAPALANAIFAATGKRLREMPFNKFVEFV</sequence>
<gene>
    <name evidence="3" type="ORF">BJN34_26455</name>
</gene>
<dbReference type="InterPro" id="IPR012368">
    <property type="entry name" value="OxRdtase_Mopterin-bd_su_IorB"/>
</dbReference>
<dbReference type="PROSITE" id="PS51318">
    <property type="entry name" value="TAT"/>
    <property type="match status" value="1"/>
</dbReference>
<keyword evidence="1" id="KW-0472">Membrane</keyword>
<name>A0A1U9UXG3_CUPNE</name>
<dbReference type="Proteomes" id="UP000189627">
    <property type="component" value="Chromosome 2"/>
</dbReference>
<keyword evidence="1" id="KW-1133">Transmembrane helix</keyword>
<dbReference type="SUPFAM" id="SSF56003">
    <property type="entry name" value="Molybdenum cofactor-binding domain"/>
    <property type="match status" value="2"/>
</dbReference>
<dbReference type="InterPro" id="IPR008274">
    <property type="entry name" value="AldOxase/xan_DH_MoCoBD1"/>
</dbReference>
<dbReference type="PIRSF" id="PIRSF036389">
    <property type="entry name" value="IOR_B"/>
    <property type="match status" value="1"/>
</dbReference>
<dbReference type="InterPro" id="IPR052516">
    <property type="entry name" value="N-heterocyclic_Hydroxylase"/>
</dbReference>
<evidence type="ECO:0000259" key="2">
    <source>
        <dbReference type="SMART" id="SM01008"/>
    </source>
</evidence>
<dbReference type="SMART" id="SM01008">
    <property type="entry name" value="Ald_Xan_dh_C"/>
    <property type="match status" value="1"/>
</dbReference>
<keyword evidence="1" id="KW-0812">Transmembrane</keyword>
<evidence type="ECO:0000313" key="3">
    <source>
        <dbReference type="EMBL" id="AQV97408.1"/>
    </source>
</evidence>
<dbReference type="Pfam" id="PF02738">
    <property type="entry name" value="MoCoBD_1"/>
    <property type="match status" value="1"/>
</dbReference>
<accession>A0A1U9UXG3</accession>
<dbReference type="OrthoDB" id="9767994at2"/>
<dbReference type="InterPro" id="IPR046867">
    <property type="entry name" value="AldOxase/xan_DH_MoCoBD2"/>
</dbReference>
<dbReference type="InterPro" id="IPR037165">
    <property type="entry name" value="AldOxase/xan_DH_Mopterin-bd_sf"/>
</dbReference>
<feature type="transmembrane region" description="Helical" evidence="1">
    <location>
        <begin position="12"/>
        <end position="31"/>
    </location>
</feature>
<evidence type="ECO:0000313" key="4">
    <source>
        <dbReference type="Proteomes" id="UP000189627"/>
    </source>
</evidence>
<dbReference type="InterPro" id="IPR000674">
    <property type="entry name" value="Ald_Oxase/Xan_DH_a/b"/>
</dbReference>
<dbReference type="Gene3D" id="3.90.1170.50">
    <property type="entry name" value="Aldehyde oxidase/xanthine dehydrogenase, a/b hammerhead"/>
    <property type="match status" value="1"/>
</dbReference>
<dbReference type="GO" id="GO:0016491">
    <property type="term" value="F:oxidoreductase activity"/>
    <property type="evidence" value="ECO:0007669"/>
    <property type="project" value="InterPro"/>
</dbReference>
<evidence type="ECO:0000256" key="1">
    <source>
        <dbReference type="SAM" id="Phobius"/>
    </source>
</evidence>
<dbReference type="AlphaFoldDB" id="A0A1U9UXG3"/>
<proteinExistence type="predicted"/>
<feature type="domain" description="Aldehyde oxidase/xanthine dehydrogenase a/b hammerhead" evidence="2">
    <location>
        <begin position="239"/>
        <end position="317"/>
    </location>
</feature>
<dbReference type="InterPro" id="IPR006311">
    <property type="entry name" value="TAT_signal"/>
</dbReference>
<reference evidence="4" key="1">
    <citation type="submission" date="2017-02" db="EMBL/GenBank/DDBJ databases">
        <title>Complete genome sequence of Cupriavidus necator strain NH9, a 3-chlorobenzoate degrader.</title>
        <authorList>
            <person name="Moriuchi R."/>
            <person name="Dohra H."/>
            <person name="Ogawa N."/>
        </authorList>
    </citation>
    <scope>NUCLEOTIDE SEQUENCE [LARGE SCALE GENOMIC DNA]</scope>
    <source>
        <strain evidence="4">NH9</strain>
    </source>
</reference>
<dbReference type="PANTHER" id="PTHR47495:SF1">
    <property type="entry name" value="BLL3820 PROTEIN"/>
    <property type="match status" value="1"/>
</dbReference>
<dbReference type="Gene3D" id="3.30.365.10">
    <property type="entry name" value="Aldehyde oxidase/xanthine dehydrogenase, molybdopterin binding domain"/>
    <property type="match status" value="4"/>
</dbReference>
<dbReference type="KEGG" id="cuh:BJN34_26455"/>
<protein>
    <submittedName>
        <fullName evidence="3">Xanthine dehydrogenase family protein molybdopterin-binding subunit</fullName>
    </submittedName>
</protein>
<dbReference type="Pfam" id="PF20256">
    <property type="entry name" value="MoCoBD_2"/>
    <property type="match status" value="1"/>
</dbReference>
<dbReference type="RefSeq" id="WP_078199779.1">
    <property type="nucleotide sequence ID" value="NZ_CP017758.1"/>
</dbReference>
<organism evidence="3 4">
    <name type="scientific">Cupriavidus necator</name>
    <name type="common">Alcaligenes eutrophus</name>
    <name type="synonym">Ralstonia eutropha</name>
    <dbReference type="NCBI Taxonomy" id="106590"/>
    <lineage>
        <taxon>Bacteria</taxon>
        <taxon>Pseudomonadati</taxon>
        <taxon>Pseudomonadota</taxon>
        <taxon>Betaproteobacteria</taxon>
        <taxon>Burkholderiales</taxon>
        <taxon>Burkholderiaceae</taxon>
        <taxon>Cupriavidus</taxon>
    </lineage>
</organism>